<evidence type="ECO:0008006" key="3">
    <source>
        <dbReference type="Google" id="ProtNLM"/>
    </source>
</evidence>
<keyword evidence="2" id="KW-1185">Reference proteome</keyword>
<name>A0A0P9HCF3_9CHLR</name>
<evidence type="ECO:0000313" key="2">
    <source>
        <dbReference type="Proteomes" id="UP000050509"/>
    </source>
</evidence>
<dbReference type="InterPro" id="IPR006059">
    <property type="entry name" value="SBP"/>
</dbReference>
<gene>
    <name evidence="1" type="ORF">SE17_17050</name>
</gene>
<dbReference type="AlphaFoldDB" id="A0A0P9HCF3"/>
<comment type="caution">
    <text evidence="1">The sequence shown here is derived from an EMBL/GenBank/DDBJ whole genome shotgun (WGS) entry which is preliminary data.</text>
</comment>
<dbReference type="Gene3D" id="3.40.190.10">
    <property type="entry name" value="Periplasmic binding protein-like II"/>
    <property type="match status" value="1"/>
</dbReference>
<reference evidence="1 2" key="1">
    <citation type="submission" date="2015-09" db="EMBL/GenBank/DDBJ databases">
        <title>Draft genome sequence of Kouleothrix aurantiaca JCM 19913.</title>
        <authorList>
            <person name="Hemp J."/>
        </authorList>
    </citation>
    <scope>NUCLEOTIDE SEQUENCE [LARGE SCALE GENOMIC DNA]</scope>
    <source>
        <strain evidence="1 2">COM-B</strain>
    </source>
</reference>
<dbReference type="Pfam" id="PF13416">
    <property type="entry name" value="SBP_bac_8"/>
    <property type="match status" value="1"/>
</dbReference>
<accession>A0A0P9HCF3</accession>
<feature type="non-terminal residue" evidence="1">
    <location>
        <position position="1"/>
    </location>
</feature>
<dbReference type="SUPFAM" id="SSF53850">
    <property type="entry name" value="Periplasmic binding protein-like II"/>
    <property type="match status" value="1"/>
</dbReference>
<dbReference type="Proteomes" id="UP000050509">
    <property type="component" value="Unassembled WGS sequence"/>
</dbReference>
<dbReference type="PANTHER" id="PTHR43649">
    <property type="entry name" value="ARABINOSE-BINDING PROTEIN-RELATED"/>
    <property type="match status" value="1"/>
</dbReference>
<proteinExistence type="predicted"/>
<dbReference type="PANTHER" id="PTHR43649:SF12">
    <property type="entry name" value="DIACETYLCHITOBIOSE BINDING PROTEIN DASA"/>
    <property type="match status" value="1"/>
</dbReference>
<dbReference type="InterPro" id="IPR050490">
    <property type="entry name" value="Bact_solute-bd_prot1"/>
</dbReference>
<evidence type="ECO:0000313" key="1">
    <source>
        <dbReference type="EMBL" id="KPV52172.1"/>
    </source>
</evidence>
<sequence length="409" mass="44584">PDIFVNVTSTDVYTQGPTIAQIASTNDCFAWFSAPQSDEDFNALLDLQPLFDADASFPQSDYPAALLAPYQRDGKLYGLPYAATLRSLNYNKTAFGGAGIQPPSGEWKPDDFLAAAQALSKGEGDRQQFGYVPLGGANQDLLFFINQFGGQLTTGSGKDTRPNFTDPKAVQAIRWYLDLWSVHKVMPKLTFPYKSDDTFDDHSYEYIQNGRAGMWFGQGDMMFGDPNSPVKFEMGVAPLPIGLGGLRSGDMFVRGMHISAKTEQSQACWEWLKFLSADATNLQGAIPARSSILKSDSFTSQASPALLDLVKVYADVLKRAPSGSSNGSDPNQLYAMDTYWFFKALMDDLNDKAPLDQGLAEAQKNTSAWLDCMAQTPNKPATCAQKVDPTYKGYNTEDPPADGFGGAKG</sequence>
<organism evidence="1 2">
    <name type="scientific">Kouleothrix aurantiaca</name>
    <dbReference type="NCBI Taxonomy" id="186479"/>
    <lineage>
        <taxon>Bacteria</taxon>
        <taxon>Bacillati</taxon>
        <taxon>Chloroflexota</taxon>
        <taxon>Chloroflexia</taxon>
        <taxon>Chloroflexales</taxon>
        <taxon>Roseiflexineae</taxon>
        <taxon>Roseiflexaceae</taxon>
        <taxon>Kouleothrix</taxon>
    </lineage>
</organism>
<protein>
    <recommendedName>
        <fullName evidence="3">ABC transporter substrate-binding protein</fullName>
    </recommendedName>
</protein>
<dbReference type="EMBL" id="LJCR01000636">
    <property type="protein sequence ID" value="KPV52172.1"/>
    <property type="molecule type" value="Genomic_DNA"/>
</dbReference>